<accession>A0A9P7F395</accession>
<reference evidence="3" key="1">
    <citation type="journal article" date="2020" name="New Phytol.">
        <title>Comparative genomics reveals dynamic genome evolution in host specialist ectomycorrhizal fungi.</title>
        <authorList>
            <person name="Lofgren L.A."/>
            <person name="Nguyen N.H."/>
            <person name="Vilgalys R."/>
            <person name="Ruytinx J."/>
            <person name="Liao H.L."/>
            <person name="Branco S."/>
            <person name="Kuo A."/>
            <person name="LaButti K."/>
            <person name="Lipzen A."/>
            <person name="Andreopoulos W."/>
            <person name="Pangilinan J."/>
            <person name="Riley R."/>
            <person name="Hundley H."/>
            <person name="Na H."/>
            <person name="Barry K."/>
            <person name="Grigoriev I.V."/>
            <person name="Stajich J.E."/>
            <person name="Kennedy P.G."/>
        </authorList>
    </citation>
    <scope>NUCLEOTIDE SEQUENCE</scope>
    <source>
        <strain evidence="3">FC423</strain>
    </source>
</reference>
<feature type="compositionally biased region" description="Polar residues" evidence="1">
    <location>
        <begin position="23"/>
        <end position="33"/>
    </location>
</feature>
<dbReference type="EMBL" id="JABBWM010000040">
    <property type="protein sequence ID" value="KAG2104703.1"/>
    <property type="molecule type" value="Genomic_DNA"/>
</dbReference>
<dbReference type="Proteomes" id="UP000823399">
    <property type="component" value="Unassembled WGS sequence"/>
</dbReference>
<dbReference type="AlphaFoldDB" id="A0A9P7F395"/>
<proteinExistence type="predicted"/>
<comment type="caution">
    <text evidence="3">The sequence shown here is derived from an EMBL/GenBank/DDBJ whole genome shotgun (WGS) entry which is preliminary data.</text>
</comment>
<dbReference type="Gene3D" id="3.30.160.60">
    <property type="entry name" value="Classic Zinc Finger"/>
    <property type="match status" value="1"/>
</dbReference>
<evidence type="ECO:0000256" key="1">
    <source>
        <dbReference type="SAM" id="MobiDB-lite"/>
    </source>
</evidence>
<evidence type="ECO:0000313" key="3">
    <source>
        <dbReference type="EMBL" id="KAG2104703.1"/>
    </source>
</evidence>
<evidence type="ECO:0000313" key="4">
    <source>
        <dbReference type="Proteomes" id="UP000823399"/>
    </source>
</evidence>
<sequence length="280" mass="31764">MCGIYKGKRFNMSLFQLQRPKSSLTAPQLTSPSRLGPAPDQDSMRSSLQLRLEHLDRVYYDRVDCVYKEVQESRALMTELVTCQSNITMEDESTLDNSVDFQAMIYDSDPQTIMPLALDELNAISPSLTSPDLSVLAESQAFQGQPSNLEYGFTSTLLESLPISRLSQDLLLTGSYRLDVPDFSPQYDTYFDGKMMSESESSASRDQQSSHPIQVAKADQVKVKCTWPGCSKALRKDSLARHINETHQRKVKAVCVYCGKRFARPYMLKNHIYRAERRMS</sequence>
<dbReference type="RefSeq" id="XP_041291002.1">
    <property type="nucleotide sequence ID" value="XM_041428920.1"/>
</dbReference>
<feature type="domain" description="C2H2-type" evidence="2">
    <location>
        <begin position="254"/>
        <end position="272"/>
    </location>
</feature>
<dbReference type="GeneID" id="64691179"/>
<dbReference type="OrthoDB" id="2668043at2759"/>
<evidence type="ECO:0000259" key="2">
    <source>
        <dbReference type="Pfam" id="PF00096"/>
    </source>
</evidence>
<name>A0A9P7F395_9AGAM</name>
<keyword evidence="4" id="KW-1185">Reference proteome</keyword>
<protein>
    <recommendedName>
        <fullName evidence="2">C2H2-type domain-containing protein</fullName>
    </recommendedName>
</protein>
<gene>
    <name evidence="3" type="ORF">F5147DRAFT_262830</name>
</gene>
<organism evidence="3 4">
    <name type="scientific">Suillus discolor</name>
    <dbReference type="NCBI Taxonomy" id="1912936"/>
    <lineage>
        <taxon>Eukaryota</taxon>
        <taxon>Fungi</taxon>
        <taxon>Dikarya</taxon>
        <taxon>Basidiomycota</taxon>
        <taxon>Agaricomycotina</taxon>
        <taxon>Agaricomycetes</taxon>
        <taxon>Agaricomycetidae</taxon>
        <taxon>Boletales</taxon>
        <taxon>Suillineae</taxon>
        <taxon>Suillaceae</taxon>
        <taxon>Suillus</taxon>
    </lineage>
</organism>
<dbReference type="Pfam" id="PF00096">
    <property type="entry name" value="zf-C2H2"/>
    <property type="match status" value="1"/>
</dbReference>
<dbReference type="InterPro" id="IPR013087">
    <property type="entry name" value="Znf_C2H2_type"/>
</dbReference>
<feature type="region of interest" description="Disordered" evidence="1">
    <location>
        <begin position="23"/>
        <end position="45"/>
    </location>
</feature>